<dbReference type="EMBL" id="MU865952">
    <property type="protein sequence ID" value="KAK4447104.1"/>
    <property type="molecule type" value="Genomic_DNA"/>
</dbReference>
<dbReference type="AlphaFoldDB" id="A0AAV9GG48"/>
<evidence type="ECO:0000313" key="2">
    <source>
        <dbReference type="EMBL" id="KAK4447104.1"/>
    </source>
</evidence>
<feature type="signal peptide" evidence="1">
    <location>
        <begin position="1"/>
        <end position="18"/>
    </location>
</feature>
<accession>A0AAV9GG48</accession>
<proteinExistence type="predicted"/>
<sequence>MKTFTFFSASLLAALAAASPAAPPVPEPSTPANGALANILAAAREPIPPAHDQRYRCDTSSGSPGSANVALAAEWFRTRDRNMICATGGGGHTQMYEADGVRIYASGPSGSTQCNRISGLLTELIGGCSQINAGDIRVGGTIWMNSPSDGTFVFVTQR</sequence>
<evidence type="ECO:0000313" key="3">
    <source>
        <dbReference type="Proteomes" id="UP001321760"/>
    </source>
</evidence>
<reference evidence="2" key="2">
    <citation type="submission" date="2023-05" db="EMBL/GenBank/DDBJ databases">
        <authorList>
            <consortium name="Lawrence Berkeley National Laboratory"/>
            <person name="Steindorff A."/>
            <person name="Hensen N."/>
            <person name="Bonometti L."/>
            <person name="Westerberg I."/>
            <person name="Brannstrom I.O."/>
            <person name="Guillou S."/>
            <person name="Cros-Aarteil S."/>
            <person name="Calhoun S."/>
            <person name="Haridas S."/>
            <person name="Kuo A."/>
            <person name="Mondo S."/>
            <person name="Pangilinan J."/>
            <person name="Riley R."/>
            <person name="Labutti K."/>
            <person name="Andreopoulos B."/>
            <person name="Lipzen A."/>
            <person name="Chen C."/>
            <person name="Yanf M."/>
            <person name="Daum C."/>
            <person name="Ng V."/>
            <person name="Clum A."/>
            <person name="Ohm R."/>
            <person name="Martin F."/>
            <person name="Silar P."/>
            <person name="Natvig D."/>
            <person name="Lalanne C."/>
            <person name="Gautier V."/>
            <person name="Ament-Velasquez S.L."/>
            <person name="Kruys A."/>
            <person name="Hutchinson M.I."/>
            <person name="Powell A.J."/>
            <person name="Barry K."/>
            <person name="Miller A.N."/>
            <person name="Grigoriev I.V."/>
            <person name="Debuchy R."/>
            <person name="Gladieux P."/>
            <person name="Thoren M.H."/>
            <person name="Johannesson H."/>
        </authorList>
    </citation>
    <scope>NUCLEOTIDE SEQUENCE</scope>
    <source>
        <strain evidence="2">PSN243</strain>
    </source>
</reference>
<keyword evidence="3" id="KW-1185">Reference proteome</keyword>
<evidence type="ECO:0000256" key="1">
    <source>
        <dbReference type="SAM" id="SignalP"/>
    </source>
</evidence>
<protein>
    <recommendedName>
        <fullName evidence="4">Ecp2 effector protein domain-containing protein</fullName>
    </recommendedName>
</protein>
<reference evidence="2" key="1">
    <citation type="journal article" date="2023" name="Mol. Phylogenet. Evol.">
        <title>Genome-scale phylogeny and comparative genomics of the fungal order Sordariales.</title>
        <authorList>
            <person name="Hensen N."/>
            <person name="Bonometti L."/>
            <person name="Westerberg I."/>
            <person name="Brannstrom I.O."/>
            <person name="Guillou S."/>
            <person name="Cros-Aarteil S."/>
            <person name="Calhoun S."/>
            <person name="Haridas S."/>
            <person name="Kuo A."/>
            <person name="Mondo S."/>
            <person name="Pangilinan J."/>
            <person name="Riley R."/>
            <person name="LaButti K."/>
            <person name="Andreopoulos B."/>
            <person name="Lipzen A."/>
            <person name="Chen C."/>
            <person name="Yan M."/>
            <person name="Daum C."/>
            <person name="Ng V."/>
            <person name="Clum A."/>
            <person name="Steindorff A."/>
            <person name="Ohm R.A."/>
            <person name="Martin F."/>
            <person name="Silar P."/>
            <person name="Natvig D.O."/>
            <person name="Lalanne C."/>
            <person name="Gautier V."/>
            <person name="Ament-Velasquez S.L."/>
            <person name="Kruys A."/>
            <person name="Hutchinson M.I."/>
            <person name="Powell A.J."/>
            <person name="Barry K."/>
            <person name="Miller A.N."/>
            <person name="Grigoriev I.V."/>
            <person name="Debuchy R."/>
            <person name="Gladieux P."/>
            <person name="Hiltunen Thoren M."/>
            <person name="Johannesson H."/>
        </authorList>
    </citation>
    <scope>NUCLEOTIDE SEQUENCE</scope>
    <source>
        <strain evidence="2">PSN243</strain>
    </source>
</reference>
<dbReference type="Proteomes" id="UP001321760">
    <property type="component" value="Unassembled WGS sequence"/>
</dbReference>
<gene>
    <name evidence="2" type="ORF">QBC34DRAFT_382627</name>
</gene>
<comment type="caution">
    <text evidence="2">The sequence shown here is derived from an EMBL/GenBank/DDBJ whole genome shotgun (WGS) entry which is preliminary data.</text>
</comment>
<keyword evidence="1" id="KW-0732">Signal</keyword>
<evidence type="ECO:0008006" key="4">
    <source>
        <dbReference type="Google" id="ProtNLM"/>
    </source>
</evidence>
<organism evidence="2 3">
    <name type="scientific">Podospora aff. communis PSN243</name>
    <dbReference type="NCBI Taxonomy" id="3040156"/>
    <lineage>
        <taxon>Eukaryota</taxon>
        <taxon>Fungi</taxon>
        <taxon>Dikarya</taxon>
        <taxon>Ascomycota</taxon>
        <taxon>Pezizomycotina</taxon>
        <taxon>Sordariomycetes</taxon>
        <taxon>Sordariomycetidae</taxon>
        <taxon>Sordariales</taxon>
        <taxon>Podosporaceae</taxon>
        <taxon>Podospora</taxon>
    </lineage>
</organism>
<feature type="chain" id="PRO_5044001336" description="Ecp2 effector protein domain-containing protein" evidence="1">
    <location>
        <begin position="19"/>
        <end position="158"/>
    </location>
</feature>
<name>A0AAV9GG48_9PEZI</name>